<keyword evidence="5" id="KW-1185">Reference proteome</keyword>
<feature type="transmembrane region" description="Helical" evidence="1">
    <location>
        <begin position="305"/>
        <end position="323"/>
    </location>
</feature>
<accession>A0A9P0GVW2</accession>
<evidence type="ECO:0000256" key="2">
    <source>
        <dbReference type="SAM" id="SignalP"/>
    </source>
</evidence>
<gene>
    <name evidence="4" type="ORF">PHAECO_LOCUS8170</name>
</gene>
<dbReference type="PANTHER" id="PTHR11161:SF0">
    <property type="entry name" value="O-ACYLTRANSFERASE LIKE PROTEIN"/>
    <property type="match status" value="1"/>
</dbReference>
<protein>
    <recommendedName>
        <fullName evidence="3">Acyltransferase 3 domain-containing protein</fullName>
    </recommendedName>
</protein>
<feature type="transmembrane region" description="Helical" evidence="1">
    <location>
        <begin position="479"/>
        <end position="506"/>
    </location>
</feature>
<name>A0A9P0GVW2_PHACE</name>
<evidence type="ECO:0000313" key="4">
    <source>
        <dbReference type="EMBL" id="CAH1164478.1"/>
    </source>
</evidence>
<dbReference type="InterPro" id="IPR052728">
    <property type="entry name" value="O2_lipid_transport_reg"/>
</dbReference>
<keyword evidence="2" id="KW-0732">Signal</keyword>
<organism evidence="4 5">
    <name type="scientific">Phaedon cochleariae</name>
    <name type="common">Mustard beetle</name>
    <dbReference type="NCBI Taxonomy" id="80249"/>
    <lineage>
        <taxon>Eukaryota</taxon>
        <taxon>Metazoa</taxon>
        <taxon>Ecdysozoa</taxon>
        <taxon>Arthropoda</taxon>
        <taxon>Hexapoda</taxon>
        <taxon>Insecta</taxon>
        <taxon>Pterygota</taxon>
        <taxon>Neoptera</taxon>
        <taxon>Endopterygota</taxon>
        <taxon>Coleoptera</taxon>
        <taxon>Polyphaga</taxon>
        <taxon>Cucujiformia</taxon>
        <taxon>Chrysomeloidea</taxon>
        <taxon>Chrysomelidae</taxon>
        <taxon>Chrysomelinae</taxon>
        <taxon>Chrysomelini</taxon>
        <taxon>Phaedon</taxon>
    </lineage>
</organism>
<evidence type="ECO:0000259" key="3">
    <source>
        <dbReference type="Pfam" id="PF01757"/>
    </source>
</evidence>
<keyword evidence="1" id="KW-0812">Transmembrane</keyword>
<feature type="transmembrane region" description="Helical" evidence="1">
    <location>
        <begin position="591"/>
        <end position="613"/>
    </location>
</feature>
<keyword evidence="1" id="KW-0472">Membrane</keyword>
<sequence>MLRYFFVIVLVINKCNGEVSDKEYARMPPVFYQDNFDRCMLLQEEALYCSFLYQLEPLDISNVTDLWKIIKEVSSDNFNYRHDHLRHWICIPFTCPNIDYLSENNSDLEKGVQECYDEKFHSLGLKGKIQDLKCETTESKYPVDWLDILVCIILVLYICLIIYSTFFEYTASYMTVEKYEQLTKTKWGRIFSAFSIPRNWRRLITVKNTPEVETFKPIQGVRFYNTILVILSHTAMSFVLGPVLNTQYTETMNQKVANLFLSSGPLCVSTFFLISSFLLVYGIFSKYEKSELKFEHMLVMFLNRLIRLLPALTVIIIFQATWWRHLGNGPNWWNIVGKEYLNCRKNWWTNLIFLNTVIDRTNMCLVPTWYLALDIQYFGLLLLTIWVLKKYEKFVWWILGTLLGLNMVATFITNYVNNNEALMIPRPESTYEMKIILDNPQWHTQLTSFIGNTAGGIIGLGFGYFYYKTKGKTIFKNTLWTNIVILFLSYVPALSVILLPGAYVLMAQGHHDVFWASIHVAIGRPIFAFCIALAILGAMNGIGWLSRSVMMWSPAYLLGRLAYCAYLLHATLILSRPATSRQPVYISDYSIIYHLFGDFGMSYALSLVMVLLFEMPISDLQKLLMSVDKDSENHRKEK</sequence>
<dbReference type="InterPro" id="IPR002656">
    <property type="entry name" value="Acyl_transf_3_dom"/>
</dbReference>
<dbReference type="Pfam" id="PF01757">
    <property type="entry name" value="Acyl_transf_3"/>
    <property type="match status" value="1"/>
</dbReference>
<dbReference type="AlphaFoldDB" id="A0A9P0GVW2"/>
<feature type="signal peptide" evidence="2">
    <location>
        <begin position="1"/>
        <end position="17"/>
    </location>
</feature>
<keyword evidence="1" id="KW-1133">Transmembrane helix</keyword>
<dbReference type="EMBL" id="OU896710">
    <property type="protein sequence ID" value="CAH1164478.1"/>
    <property type="molecule type" value="Genomic_DNA"/>
</dbReference>
<feature type="domain" description="Acyltransferase 3" evidence="3">
    <location>
        <begin position="220"/>
        <end position="573"/>
    </location>
</feature>
<feature type="transmembrane region" description="Helical" evidence="1">
    <location>
        <begin position="145"/>
        <end position="166"/>
    </location>
</feature>
<feature type="chain" id="PRO_5040336170" description="Acyltransferase 3 domain-containing protein" evidence="2">
    <location>
        <begin position="18"/>
        <end position="638"/>
    </location>
</feature>
<dbReference type="PANTHER" id="PTHR11161">
    <property type="entry name" value="O-ACYLTRANSFERASE"/>
    <property type="match status" value="1"/>
</dbReference>
<feature type="transmembrane region" description="Helical" evidence="1">
    <location>
        <begin position="526"/>
        <end position="545"/>
    </location>
</feature>
<reference evidence="4" key="1">
    <citation type="submission" date="2022-01" db="EMBL/GenBank/DDBJ databases">
        <authorList>
            <person name="King R."/>
        </authorList>
    </citation>
    <scope>NUCLEOTIDE SEQUENCE</scope>
</reference>
<feature type="transmembrane region" description="Helical" evidence="1">
    <location>
        <begin position="369"/>
        <end position="388"/>
    </location>
</feature>
<feature type="transmembrane region" description="Helical" evidence="1">
    <location>
        <begin position="395"/>
        <end position="416"/>
    </location>
</feature>
<dbReference type="OrthoDB" id="10265389at2759"/>
<feature type="transmembrane region" description="Helical" evidence="1">
    <location>
        <begin position="223"/>
        <end position="244"/>
    </location>
</feature>
<feature type="transmembrane region" description="Helical" evidence="1">
    <location>
        <begin position="256"/>
        <end position="284"/>
    </location>
</feature>
<evidence type="ECO:0000256" key="1">
    <source>
        <dbReference type="SAM" id="Phobius"/>
    </source>
</evidence>
<proteinExistence type="predicted"/>
<evidence type="ECO:0000313" key="5">
    <source>
        <dbReference type="Proteomes" id="UP001153737"/>
    </source>
</evidence>
<dbReference type="Proteomes" id="UP001153737">
    <property type="component" value="Chromosome 4"/>
</dbReference>
<feature type="transmembrane region" description="Helical" evidence="1">
    <location>
        <begin position="557"/>
        <end position="579"/>
    </location>
</feature>
<feature type="transmembrane region" description="Helical" evidence="1">
    <location>
        <begin position="449"/>
        <end position="467"/>
    </location>
</feature>
<reference evidence="4" key="2">
    <citation type="submission" date="2022-10" db="EMBL/GenBank/DDBJ databases">
        <authorList>
            <consortium name="ENA_rothamsted_submissions"/>
            <consortium name="culmorum"/>
            <person name="King R."/>
        </authorList>
    </citation>
    <scope>NUCLEOTIDE SEQUENCE</scope>
</reference>
<dbReference type="GO" id="GO:0016747">
    <property type="term" value="F:acyltransferase activity, transferring groups other than amino-acyl groups"/>
    <property type="evidence" value="ECO:0007669"/>
    <property type="project" value="InterPro"/>
</dbReference>